<feature type="chain" id="PRO_5013714113" evidence="1">
    <location>
        <begin position="23"/>
        <end position="73"/>
    </location>
</feature>
<comment type="caution">
    <text evidence="2">The sequence shown here is derived from an EMBL/GenBank/DDBJ whole genome shotgun (WGS) entry which is preliminary data.</text>
</comment>
<keyword evidence="3" id="KW-1185">Reference proteome</keyword>
<evidence type="ECO:0000313" key="3">
    <source>
        <dbReference type="Proteomes" id="UP000230233"/>
    </source>
</evidence>
<feature type="signal peptide" evidence="1">
    <location>
        <begin position="1"/>
        <end position="22"/>
    </location>
</feature>
<dbReference type="AlphaFoldDB" id="A0A2G5SI59"/>
<dbReference type="EMBL" id="PDUG01000007">
    <property type="protein sequence ID" value="PIC14795.1"/>
    <property type="molecule type" value="Genomic_DNA"/>
</dbReference>
<evidence type="ECO:0000313" key="2">
    <source>
        <dbReference type="EMBL" id="PIC14795.1"/>
    </source>
</evidence>
<reference evidence="3" key="1">
    <citation type="submission" date="2017-10" db="EMBL/GenBank/DDBJ databases">
        <title>Rapid genome shrinkage in a self-fertile nematode reveals novel sperm competition proteins.</title>
        <authorList>
            <person name="Yin D."/>
            <person name="Schwarz E.M."/>
            <person name="Thomas C.G."/>
            <person name="Felde R.L."/>
            <person name="Korf I.F."/>
            <person name="Cutter A.D."/>
            <person name="Schartner C.M."/>
            <person name="Ralston E.J."/>
            <person name="Meyer B.J."/>
            <person name="Haag E.S."/>
        </authorList>
    </citation>
    <scope>NUCLEOTIDE SEQUENCE [LARGE SCALE GENOMIC DNA]</scope>
    <source>
        <strain evidence="3">JU1422</strain>
    </source>
</reference>
<name>A0A2G5SI59_9PELO</name>
<gene>
    <name evidence="2" type="ORF">B9Z55_026979</name>
</gene>
<organism evidence="2 3">
    <name type="scientific">Caenorhabditis nigoni</name>
    <dbReference type="NCBI Taxonomy" id="1611254"/>
    <lineage>
        <taxon>Eukaryota</taxon>
        <taxon>Metazoa</taxon>
        <taxon>Ecdysozoa</taxon>
        <taxon>Nematoda</taxon>
        <taxon>Chromadorea</taxon>
        <taxon>Rhabditida</taxon>
        <taxon>Rhabditina</taxon>
        <taxon>Rhabditomorpha</taxon>
        <taxon>Rhabditoidea</taxon>
        <taxon>Rhabditidae</taxon>
        <taxon>Peloderinae</taxon>
        <taxon>Caenorhabditis</taxon>
    </lineage>
</organism>
<proteinExistence type="predicted"/>
<accession>A0A2G5SI59</accession>
<protein>
    <submittedName>
        <fullName evidence="2">Uncharacterized protein</fullName>
    </submittedName>
</protein>
<evidence type="ECO:0000256" key="1">
    <source>
        <dbReference type="SAM" id="SignalP"/>
    </source>
</evidence>
<keyword evidence="1" id="KW-0732">Signal</keyword>
<dbReference type="Proteomes" id="UP000230233">
    <property type="component" value="Unassembled WGS sequence"/>
</dbReference>
<sequence length="73" mass="8176">MKISLFLLFSVILFFGIPVSIGGQTSQKAAPEFYGKIESSSVVQSYQNDPNRGKGLHIDIDVSKFLKKRTKRI</sequence>
<dbReference type="OrthoDB" id="10550999at2759"/>